<proteinExistence type="predicted"/>
<accession>A0AA40C0E3</accession>
<evidence type="ECO:0000313" key="2">
    <source>
        <dbReference type="EMBL" id="KAK0620407.1"/>
    </source>
</evidence>
<evidence type="ECO:0000313" key="3">
    <source>
        <dbReference type="Proteomes" id="UP001175000"/>
    </source>
</evidence>
<keyword evidence="1" id="KW-0732">Signal</keyword>
<dbReference type="Proteomes" id="UP001175000">
    <property type="component" value="Unassembled WGS sequence"/>
</dbReference>
<sequence length="157" mass="16658">MFLNQALVLLTVGIFGAQSVALPGSDIVTLNNLARRAPDPCHTGDVAVGTSQMSESFPTPFGGGDFREGGMFATIFTHNCKSAIASRDDDRVCADGYNRMQDHSWNVKCTNGSPSRVEADGNRPWTYCYTPNPASQCSVGAGGPAATFINIVMCCGR</sequence>
<name>A0AA40C0E3_9PEZI</name>
<feature type="signal peptide" evidence="1">
    <location>
        <begin position="1"/>
        <end position="21"/>
    </location>
</feature>
<gene>
    <name evidence="2" type="ORF">B0T14DRAFT_496943</name>
</gene>
<feature type="chain" id="PRO_5041347816" evidence="1">
    <location>
        <begin position="22"/>
        <end position="157"/>
    </location>
</feature>
<reference evidence="2" key="1">
    <citation type="submission" date="2023-06" db="EMBL/GenBank/DDBJ databases">
        <title>Genome-scale phylogeny and comparative genomics of the fungal order Sordariales.</title>
        <authorList>
            <consortium name="Lawrence Berkeley National Laboratory"/>
            <person name="Hensen N."/>
            <person name="Bonometti L."/>
            <person name="Westerberg I."/>
            <person name="Brannstrom I.O."/>
            <person name="Guillou S."/>
            <person name="Cros-Aarteil S."/>
            <person name="Calhoun S."/>
            <person name="Haridas S."/>
            <person name="Kuo A."/>
            <person name="Mondo S."/>
            <person name="Pangilinan J."/>
            <person name="Riley R."/>
            <person name="Labutti K."/>
            <person name="Andreopoulos B."/>
            <person name="Lipzen A."/>
            <person name="Chen C."/>
            <person name="Yanf M."/>
            <person name="Daum C."/>
            <person name="Ng V."/>
            <person name="Clum A."/>
            <person name="Steindorff A."/>
            <person name="Ohm R."/>
            <person name="Martin F."/>
            <person name="Silar P."/>
            <person name="Natvig D."/>
            <person name="Lalanne C."/>
            <person name="Gautier V."/>
            <person name="Ament-Velasquez S.L."/>
            <person name="Kruys A."/>
            <person name="Hutchinson M.I."/>
            <person name="Powell A.J."/>
            <person name="Barry K."/>
            <person name="Miller A.N."/>
            <person name="Grigoriev I.V."/>
            <person name="Debuchy R."/>
            <person name="Gladieux P."/>
            <person name="Thoren M.H."/>
            <person name="Johannesson H."/>
        </authorList>
    </citation>
    <scope>NUCLEOTIDE SEQUENCE</scope>
    <source>
        <strain evidence="2">CBS 606.72</strain>
    </source>
</reference>
<dbReference type="AlphaFoldDB" id="A0AA40C0E3"/>
<keyword evidence="3" id="KW-1185">Reference proteome</keyword>
<comment type="caution">
    <text evidence="2">The sequence shown here is derived from an EMBL/GenBank/DDBJ whole genome shotgun (WGS) entry which is preliminary data.</text>
</comment>
<protein>
    <submittedName>
        <fullName evidence="2">Uncharacterized protein</fullName>
    </submittedName>
</protein>
<dbReference type="EMBL" id="JAULSU010000004">
    <property type="protein sequence ID" value="KAK0620407.1"/>
    <property type="molecule type" value="Genomic_DNA"/>
</dbReference>
<evidence type="ECO:0000256" key="1">
    <source>
        <dbReference type="SAM" id="SignalP"/>
    </source>
</evidence>
<organism evidence="2 3">
    <name type="scientific">Immersiella caudata</name>
    <dbReference type="NCBI Taxonomy" id="314043"/>
    <lineage>
        <taxon>Eukaryota</taxon>
        <taxon>Fungi</taxon>
        <taxon>Dikarya</taxon>
        <taxon>Ascomycota</taxon>
        <taxon>Pezizomycotina</taxon>
        <taxon>Sordariomycetes</taxon>
        <taxon>Sordariomycetidae</taxon>
        <taxon>Sordariales</taxon>
        <taxon>Lasiosphaeriaceae</taxon>
        <taxon>Immersiella</taxon>
    </lineage>
</organism>